<keyword evidence="3" id="KW-0804">Transcription</keyword>
<name>A0A919NZY9_9ACTN</name>
<evidence type="ECO:0000313" key="7">
    <source>
        <dbReference type="Proteomes" id="UP000623608"/>
    </source>
</evidence>
<dbReference type="Pfam" id="PF01614">
    <property type="entry name" value="IclR_C"/>
    <property type="match status" value="1"/>
</dbReference>
<dbReference type="InterPro" id="IPR014757">
    <property type="entry name" value="Tscrpt_reg_IclR_C"/>
</dbReference>
<dbReference type="GO" id="GO:0003677">
    <property type="term" value="F:DNA binding"/>
    <property type="evidence" value="ECO:0007669"/>
    <property type="project" value="UniProtKB-KW"/>
</dbReference>
<dbReference type="Proteomes" id="UP000623608">
    <property type="component" value="Unassembled WGS sequence"/>
</dbReference>
<keyword evidence="1" id="KW-0805">Transcription regulation</keyword>
<dbReference type="InterPro" id="IPR036390">
    <property type="entry name" value="WH_DNA-bd_sf"/>
</dbReference>
<evidence type="ECO:0000259" key="5">
    <source>
        <dbReference type="PROSITE" id="PS51078"/>
    </source>
</evidence>
<feature type="domain" description="HTH iclR-type" evidence="4">
    <location>
        <begin position="1"/>
        <end position="60"/>
    </location>
</feature>
<protein>
    <submittedName>
        <fullName evidence="6">Transcriptional regulator</fullName>
    </submittedName>
</protein>
<gene>
    <name evidence="6" type="ORF">Ate02nite_94620</name>
</gene>
<dbReference type="GO" id="GO:0003700">
    <property type="term" value="F:DNA-binding transcription factor activity"/>
    <property type="evidence" value="ECO:0007669"/>
    <property type="project" value="TreeGrafter"/>
</dbReference>
<keyword evidence="7" id="KW-1185">Reference proteome</keyword>
<dbReference type="PANTHER" id="PTHR30136:SF24">
    <property type="entry name" value="HTH-TYPE TRANSCRIPTIONAL REPRESSOR ALLR"/>
    <property type="match status" value="1"/>
</dbReference>
<dbReference type="AlphaFoldDB" id="A0A919NZY9"/>
<evidence type="ECO:0000256" key="2">
    <source>
        <dbReference type="ARBA" id="ARBA00023125"/>
    </source>
</evidence>
<reference evidence="6" key="1">
    <citation type="submission" date="2021-01" db="EMBL/GenBank/DDBJ databases">
        <title>Whole genome shotgun sequence of Actinoplanes tereljensis NBRC 105297.</title>
        <authorList>
            <person name="Komaki H."/>
            <person name="Tamura T."/>
        </authorList>
    </citation>
    <scope>NUCLEOTIDE SEQUENCE</scope>
    <source>
        <strain evidence="6">NBRC 105297</strain>
    </source>
</reference>
<dbReference type="PROSITE" id="PS51078">
    <property type="entry name" value="ICLR_ED"/>
    <property type="match status" value="1"/>
</dbReference>
<dbReference type="InterPro" id="IPR050707">
    <property type="entry name" value="HTH_MetabolicPath_Reg"/>
</dbReference>
<dbReference type="InterPro" id="IPR029016">
    <property type="entry name" value="GAF-like_dom_sf"/>
</dbReference>
<accession>A0A919NZY9</accession>
<feature type="domain" description="IclR-ED" evidence="5">
    <location>
        <begin position="61"/>
        <end position="240"/>
    </location>
</feature>
<keyword evidence="2" id="KW-0238">DNA-binding</keyword>
<dbReference type="PROSITE" id="PS51077">
    <property type="entry name" value="HTH_ICLR"/>
    <property type="match status" value="1"/>
</dbReference>
<dbReference type="GO" id="GO:0045892">
    <property type="term" value="P:negative regulation of DNA-templated transcription"/>
    <property type="evidence" value="ECO:0007669"/>
    <property type="project" value="TreeGrafter"/>
</dbReference>
<dbReference type="Gene3D" id="1.10.10.10">
    <property type="entry name" value="Winged helix-like DNA-binding domain superfamily/Winged helix DNA-binding domain"/>
    <property type="match status" value="1"/>
</dbReference>
<dbReference type="Pfam" id="PF09339">
    <property type="entry name" value="HTH_IclR"/>
    <property type="match status" value="1"/>
</dbReference>
<evidence type="ECO:0000256" key="3">
    <source>
        <dbReference type="ARBA" id="ARBA00023163"/>
    </source>
</evidence>
<organism evidence="6 7">
    <name type="scientific">Paractinoplanes tereljensis</name>
    <dbReference type="NCBI Taxonomy" id="571912"/>
    <lineage>
        <taxon>Bacteria</taxon>
        <taxon>Bacillati</taxon>
        <taxon>Actinomycetota</taxon>
        <taxon>Actinomycetes</taxon>
        <taxon>Micromonosporales</taxon>
        <taxon>Micromonosporaceae</taxon>
        <taxon>Paractinoplanes</taxon>
    </lineage>
</organism>
<dbReference type="InterPro" id="IPR005471">
    <property type="entry name" value="Tscrpt_reg_IclR_N"/>
</dbReference>
<evidence type="ECO:0000259" key="4">
    <source>
        <dbReference type="PROSITE" id="PS51077"/>
    </source>
</evidence>
<dbReference type="PANTHER" id="PTHR30136">
    <property type="entry name" value="HELIX-TURN-HELIX TRANSCRIPTIONAL REGULATOR, ICLR FAMILY"/>
    <property type="match status" value="1"/>
</dbReference>
<dbReference type="SUPFAM" id="SSF55781">
    <property type="entry name" value="GAF domain-like"/>
    <property type="match status" value="1"/>
</dbReference>
<dbReference type="InterPro" id="IPR036388">
    <property type="entry name" value="WH-like_DNA-bd_sf"/>
</dbReference>
<comment type="caution">
    <text evidence="6">The sequence shown here is derived from an EMBL/GenBank/DDBJ whole genome shotgun (WGS) entry which is preliminary data.</text>
</comment>
<evidence type="ECO:0000313" key="6">
    <source>
        <dbReference type="EMBL" id="GIF26732.1"/>
    </source>
</evidence>
<dbReference type="SUPFAM" id="SSF46785">
    <property type="entry name" value="Winged helix' DNA-binding domain"/>
    <property type="match status" value="1"/>
</dbReference>
<dbReference type="EMBL" id="BOMY01000064">
    <property type="protein sequence ID" value="GIF26732.1"/>
    <property type="molecule type" value="Genomic_DNA"/>
</dbReference>
<dbReference type="Gene3D" id="3.30.450.40">
    <property type="match status" value="1"/>
</dbReference>
<sequence>MTSRVLSVLDAFSSNRIQLSLSEISRRTGMPMATAHRLIGELVAWGALERDPSGRYQIGLRLWEVAVLAPRGLGLRGAAMPFMTDLYEATHQNVQLAVLDGSDVVYLERISGRHAVAVLSRVGGRWPAHATGVGLVLLAHAPAAVQERYVARPLVSFTDRTIVDPARLRGKLAEVRRTGIAISERQITEDATSVAAPIRDAGGEVVAALSVVVRAADPQLDVVIPAVAMAARGITRDLARQPLNRKQRA</sequence>
<evidence type="ECO:0000256" key="1">
    <source>
        <dbReference type="ARBA" id="ARBA00023015"/>
    </source>
</evidence>
<dbReference type="SMART" id="SM00346">
    <property type="entry name" value="HTH_ICLR"/>
    <property type="match status" value="1"/>
</dbReference>
<proteinExistence type="predicted"/>